<keyword evidence="9" id="KW-1185">Reference proteome</keyword>
<dbReference type="Pfam" id="PF01180">
    <property type="entry name" value="DHO_dh"/>
    <property type="match status" value="1"/>
</dbReference>
<evidence type="ECO:0000256" key="4">
    <source>
        <dbReference type="ARBA" id="ARBA00022643"/>
    </source>
</evidence>
<dbReference type="NCBIfam" id="NF005741">
    <property type="entry name" value="PRK07565.1"/>
    <property type="match status" value="1"/>
</dbReference>
<organism evidence="8 9">
    <name type="scientific">Novipirellula rosea</name>
    <dbReference type="NCBI Taxonomy" id="1031540"/>
    <lineage>
        <taxon>Bacteria</taxon>
        <taxon>Pseudomonadati</taxon>
        <taxon>Planctomycetota</taxon>
        <taxon>Planctomycetia</taxon>
        <taxon>Pirellulales</taxon>
        <taxon>Pirellulaceae</taxon>
        <taxon>Novipirellula</taxon>
    </lineage>
</organism>
<feature type="domain" description="Dihydroorotate dehydrogenase catalytic" evidence="7">
    <location>
        <begin position="94"/>
        <end position="290"/>
    </location>
</feature>
<evidence type="ECO:0000256" key="5">
    <source>
        <dbReference type="ARBA" id="ARBA00022975"/>
    </source>
</evidence>
<evidence type="ECO:0000313" key="8">
    <source>
        <dbReference type="EMBL" id="GAA4450178.1"/>
    </source>
</evidence>
<dbReference type="InterPro" id="IPR050074">
    <property type="entry name" value="DHO_dehydrogenase"/>
</dbReference>
<keyword evidence="6" id="KW-0560">Oxidoreductase</keyword>
<dbReference type="EMBL" id="BAABGA010000018">
    <property type="protein sequence ID" value="GAA4450178.1"/>
    <property type="molecule type" value="Genomic_DNA"/>
</dbReference>
<comment type="pathway">
    <text evidence="2">Pyrimidine metabolism; UMP biosynthesis via de novo pathway.</text>
</comment>
<keyword evidence="3" id="KW-0285">Flavoprotein</keyword>
<reference evidence="9" key="1">
    <citation type="journal article" date="2019" name="Int. J. Syst. Evol. Microbiol.">
        <title>The Global Catalogue of Microorganisms (GCM) 10K type strain sequencing project: providing services to taxonomists for standard genome sequencing and annotation.</title>
        <authorList>
            <consortium name="The Broad Institute Genomics Platform"/>
            <consortium name="The Broad Institute Genome Sequencing Center for Infectious Disease"/>
            <person name="Wu L."/>
            <person name="Ma J."/>
        </authorList>
    </citation>
    <scope>NUCLEOTIDE SEQUENCE [LARGE SCALE GENOMIC DNA]</scope>
    <source>
        <strain evidence="9">JCM 17759</strain>
    </source>
</reference>
<keyword evidence="5" id="KW-0665">Pyrimidine biosynthesis</keyword>
<evidence type="ECO:0000259" key="7">
    <source>
        <dbReference type="Pfam" id="PF01180"/>
    </source>
</evidence>
<dbReference type="Proteomes" id="UP001500840">
    <property type="component" value="Unassembled WGS sequence"/>
</dbReference>
<evidence type="ECO:0000256" key="1">
    <source>
        <dbReference type="ARBA" id="ARBA00001917"/>
    </source>
</evidence>
<evidence type="ECO:0000256" key="6">
    <source>
        <dbReference type="ARBA" id="ARBA00023002"/>
    </source>
</evidence>
<evidence type="ECO:0000256" key="2">
    <source>
        <dbReference type="ARBA" id="ARBA00004725"/>
    </source>
</evidence>
<protein>
    <submittedName>
        <fullName evidence="8">Dihydroorotate dehydrogenase-like protein</fullName>
    </submittedName>
</protein>
<evidence type="ECO:0000256" key="3">
    <source>
        <dbReference type="ARBA" id="ARBA00022630"/>
    </source>
</evidence>
<keyword evidence="4" id="KW-0288">FMN</keyword>
<dbReference type="PANTHER" id="PTHR48109">
    <property type="entry name" value="DIHYDROOROTATE DEHYDROGENASE (QUINONE), MITOCHONDRIAL-RELATED"/>
    <property type="match status" value="1"/>
</dbReference>
<comment type="cofactor">
    <cofactor evidence="1">
        <name>FMN</name>
        <dbReference type="ChEBI" id="CHEBI:58210"/>
    </cofactor>
</comment>
<proteinExistence type="predicted"/>
<comment type="caution">
    <text evidence="8">The sequence shown here is derived from an EMBL/GenBank/DDBJ whole genome shotgun (WGS) entry which is preliminary data.</text>
</comment>
<gene>
    <name evidence="8" type="ORF">GCM10023156_16010</name>
</gene>
<dbReference type="InterPro" id="IPR005720">
    <property type="entry name" value="Dihydroorotate_DH_cat"/>
</dbReference>
<dbReference type="SUPFAM" id="SSF51395">
    <property type="entry name" value="FMN-linked oxidoreductases"/>
    <property type="match status" value="1"/>
</dbReference>
<sequence>MSIDLTTHYGGLSLRSPVVIGACPLTAQEQMRVAIDASGAGAVVLPSLFAEQVLLWNQKNGQRLTARDTQVLARAQRFKVDSFCNDAETYLSIVRRARRQTALPVIASLNGDNASHWLDYAGALQEAGASAIELNLRHPPPAEFSDAREIEDSLVQAVQIIQQSISIPLFLKLSREYTSLSHLAVRLLSGIQGLVLFGRSPEVDISLDTLQMSTDWCLTPSGKISHLLESVMRVHAFCPAMPIAACGGVSNATDVIKVLLAGADVAMVSSAVYREGPDIVRSMIDGLVVFMERHGIRSVPELQSIRPLEFSSEEERLDYMEALASRVPPSQKSGGQRRMCGDRWGHVQAADVASADANH</sequence>
<accession>A0ABP8MJS2</accession>
<dbReference type="RefSeq" id="WP_339938464.1">
    <property type="nucleotide sequence ID" value="NZ_BAABGA010000018.1"/>
</dbReference>
<dbReference type="PANTHER" id="PTHR48109:SF3">
    <property type="entry name" value="SLL0744 PROTEIN"/>
    <property type="match status" value="1"/>
</dbReference>
<dbReference type="Gene3D" id="3.20.20.70">
    <property type="entry name" value="Aldolase class I"/>
    <property type="match status" value="1"/>
</dbReference>
<dbReference type="InterPro" id="IPR013785">
    <property type="entry name" value="Aldolase_TIM"/>
</dbReference>
<evidence type="ECO:0000313" key="9">
    <source>
        <dbReference type="Proteomes" id="UP001500840"/>
    </source>
</evidence>
<name>A0ABP8MJS2_9BACT</name>